<evidence type="ECO:0000313" key="3">
    <source>
        <dbReference type="EMBL" id="RPA75914.1"/>
    </source>
</evidence>
<protein>
    <recommendedName>
        <fullName evidence="2">F-box domain-containing protein</fullName>
    </recommendedName>
</protein>
<evidence type="ECO:0000313" key="4">
    <source>
        <dbReference type="Proteomes" id="UP000275078"/>
    </source>
</evidence>
<proteinExistence type="predicted"/>
<gene>
    <name evidence="3" type="ORF">BJ508DRAFT_331619</name>
</gene>
<feature type="region of interest" description="Disordered" evidence="1">
    <location>
        <begin position="1"/>
        <end position="35"/>
    </location>
</feature>
<feature type="domain" description="F-box" evidence="2">
    <location>
        <begin position="34"/>
        <end position="88"/>
    </location>
</feature>
<keyword evidence="4" id="KW-1185">Reference proteome</keyword>
<dbReference type="Proteomes" id="UP000275078">
    <property type="component" value="Unassembled WGS sequence"/>
</dbReference>
<sequence length="255" mass="29137">MPKQSTKSKLSSKQIADQNYRPPYQQKSKPGKSTSKILTLPNELLISILTKVPDPYAFHSLSLVIRRFGTLGHDACVQAKFAATWFSVHCAPASPTSIIDFIIRALKYEENCIWGKDYHWVKFFTITPSHIGGGGIYGFRALDRRSTLRRRRLLSSMMIERVVGQPVGFAEYVMTLEDVVLAWALYDAYHDYEPPSFGPCPPSRANLALRWKLRPAKKKGGIEQGLRKPSTCFWEFWRRRRKRHWESSGDASTLG</sequence>
<feature type="compositionally biased region" description="Low complexity" evidence="1">
    <location>
        <begin position="1"/>
        <end position="14"/>
    </location>
</feature>
<dbReference type="EMBL" id="ML119754">
    <property type="protein sequence ID" value="RPA75914.1"/>
    <property type="molecule type" value="Genomic_DNA"/>
</dbReference>
<feature type="compositionally biased region" description="Polar residues" evidence="1">
    <location>
        <begin position="25"/>
        <end position="35"/>
    </location>
</feature>
<evidence type="ECO:0000256" key="1">
    <source>
        <dbReference type="SAM" id="MobiDB-lite"/>
    </source>
</evidence>
<organism evidence="3 4">
    <name type="scientific">Ascobolus immersus RN42</name>
    <dbReference type="NCBI Taxonomy" id="1160509"/>
    <lineage>
        <taxon>Eukaryota</taxon>
        <taxon>Fungi</taxon>
        <taxon>Dikarya</taxon>
        <taxon>Ascomycota</taxon>
        <taxon>Pezizomycotina</taxon>
        <taxon>Pezizomycetes</taxon>
        <taxon>Pezizales</taxon>
        <taxon>Ascobolaceae</taxon>
        <taxon>Ascobolus</taxon>
    </lineage>
</organism>
<dbReference type="PROSITE" id="PS50181">
    <property type="entry name" value="FBOX"/>
    <property type="match status" value="1"/>
</dbReference>
<reference evidence="3 4" key="1">
    <citation type="journal article" date="2018" name="Nat. Ecol. Evol.">
        <title>Pezizomycetes genomes reveal the molecular basis of ectomycorrhizal truffle lifestyle.</title>
        <authorList>
            <person name="Murat C."/>
            <person name="Payen T."/>
            <person name="Noel B."/>
            <person name="Kuo A."/>
            <person name="Morin E."/>
            <person name="Chen J."/>
            <person name="Kohler A."/>
            <person name="Krizsan K."/>
            <person name="Balestrini R."/>
            <person name="Da Silva C."/>
            <person name="Montanini B."/>
            <person name="Hainaut M."/>
            <person name="Levati E."/>
            <person name="Barry K.W."/>
            <person name="Belfiori B."/>
            <person name="Cichocki N."/>
            <person name="Clum A."/>
            <person name="Dockter R.B."/>
            <person name="Fauchery L."/>
            <person name="Guy J."/>
            <person name="Iotti M."/>
            <person name="Le Tacon F."/>
            <person name="Lindquist E.A."/>
            <person name="Lipzen A."/>
            <person name="Malagnac F."/>
            <person name="Mello A."/>
            <person name="Molinier V."/>
            <person name="Miyauchi S."/>
            <person name="Poulain J."/>
            <person name="Riccioni C."/>
            <person name="Rubini A."/>
            <person name="Sitrit Y."/>
            <person name="Splivallo R."/>
            <person name="Traeger S."/>
            <person name="Wang M."/>
            <person name="Zifcakova L."/>
            <person name="Wipf D."/>
            <person name="Zambonelli A."/>
            <person name="Paolocci F."/>
            <person name="Nowrousian M."/>
            <person name="Ottonello S."/>
            <person name="Baldrian P."/>
            <person name="Spatafora J.W."/>
            <person name="Henrissat B."/>
            <person name="Nagy L.G."/>
            <person name="Aury J.M."/>
            <person name="Wincker P."/>
            <person name="Grigoriev I.V."/>
            <person name="Bonfante P."/>
            <person name="Martin F.M."/>
        </authorList>
    </citation>
    <scope>NUCLEOTIDE SEQUENCE [LARGE SCALE GENOMIC DNA]</scope>
    <source>
        <strain evidence="3 4">RN42</strain>
    </source>
</reference>
<name>A0A3N4I203_ASCIM</name>
<evidence type="ECO:0000259" key="2">
    <source>
        <dbReference type="PROSITE" id="PS50181"/>
    </source>
</evidence>
<accession>A0A3N4I203</accession>
<dbReference type="InterPro" id="IPR001810">
    <property type="entry name" value="F-box_dom"/>
</dbReference>
<dbReference type="AlphaFoldDB" id="A0A3N4I203"/>